<reference evidence="2 3" key="1">
    <citation type="submission" date="2015-12" db="EMBL/GenBank/DDBJ databases">
        <title>Dictyostelia acquired genes for synthesis and detection of signals that induce cell-type specialization by lateral gene transfer from prokaryotes.</title>
        <authorList>
            <person name="Gloeckner G."/>
            <person name="Schaap P."/>
        </authorList>
    </citation>
    <scope>NUCLEOTIDE SEQUENCE [LARGE SCALE GENOMIC DNA]</scope>
    <source>
        <strain evidence="2 3">TK</strain>
    </source>
</reference>
<feature type="compositionally biased region" description="Polar residues" evidence="1">
    <location>
        <begin position="235"/>
        <end position="247"/>
    </location>
</feature>
<accession>A0A151Z693</accession>
<dbReference type="InParanoid" id="A0A151Z693"/>
<feature type="compositionally biased region" description="Polar residues" evidence="1">
    <location>
        <begin position="10"/>
        <end position="21"/>
    </location>
</feature>
<feature type="compositionally biased region" description="Polar residues" evidence="1">
    <location>
        <begin position="185"/>
        <end position="218"/>
    </location>
</feature>
<dbReference type="STRING" id="361077.A0A151Z693"/>
<dbReference type="EMBL" id="LODT01000041">
    <property type="protein sequence ID" value="KYQ89479.1"/>
    <property type="molecule type" value="Genomic_DNA"/>
</dbReference>
<feature type="compositionally biased region" description="Polar residues" evidence="1">
    <location>
        <begin position="162"/>
        <end position="177"/>
    </location>
</feature>
<evidence type="ECO:0000256" key="1">
    <source>
        <dbReference type="SAM" id="MobiDB-lite"/>
    </source>
</evidence>
<keyword evidence="3" id="KW-1185">Reference proteome</keyword>
<organism evidence="2 3">
    <name type="scientific">Tieghemostelium lacteum</name>
    <name type="common">Slime mold</name>
    <name type="synonym">Dictyostelium lacteum</name>
    <dbReference type="NCBI Taxonomy" id="361077"/>
    <lineage>
        <taxon>Eukaryota</taxon>
        <taxon>Amoebozoa</taxon>
        <taxon>Evosea</taxon>
        <taxon>Eumycetozoa</taxon>
        <taxon>Dictyostelia</taxon>
        <taxon>Dictyosteliales</taxon>
        <taxon>Raperosteliaceae</taxon>
        <taxon>Tieghemostelium</taxon>
    </lineage>
</organism>
<evidence type="ECO:0000313" key="3">
    <source>
        <dbReference type="Proteomes" id="UP000076078"/>
    </source>
</evidence>
<comment type="caution">
    <text evidence="2">The sequence shown here is derived from an EMBL/GenBank/DDBJ whole genome shotgun (WGS) entry which is preliminary data.</text>
</comment>
<dbReference type="OrthoDB" id="165544at2759"/>
<evidence type="ECO:0000313" key="2">
    <source>
        <dbReference type="EMBL" id="KYQ89479.1"/>
    </source>
</evidence>
<protein>
    <submittedName>
        <fullName evidence="2">Uncharacterized protein</fullName>
    </submittedName>
</protein>
<gene>
    <name evidence="2" type="ORF">DLAC_10153</name>
</gene>
<name>A0A151Z693_TIELA</name>
<feature type="compositionally biased region" description="Low complexity" evidence="1">
    <location>
        <begin position="283"/>
        <end position="299"/>
    </location>
</feature>
<dbReference type="Proteomes" id="UP000076078">
    <property type="component" value="Unassembled WGS sequence"/>
</dbReference>
<sequence>MTLLEKQASLEKNTTNKSSGEMTVDHGTKNTGTYIDEAFEYDCPMYFDFTAYVEPKSLANINNNSYNIQNRNKLFSISPQTTPSTSIIPNPISTPTAIDVLHINNNSDIVTNLETDIDIQNINTNNVLSIDGFEIDHIELDLDAWFSQYHPLQSPIKKKVNSRVSTSQPPSAPSRLSSIKKPPSRLSSAVNKQSTRLSSAVTKQTPPSRLSSAVTKQVTPARLSSAVTKQAPPSRLSSTISTTTASRLSKAPLPTITTDKKPTTASRLSKAPLPTITTDKKPTTLAKKPPLPSTTTSKKPPARLSSTSTIKQASKSNCPIVIPQFDSETTTITSTTTTTTITTTVKNKSPSNSIISRPLGRPPNIVPILKSTSPNIVPRTTTTIAKKSALGFNKPPLLSKSNIQSTIVSSKKPPIPSNIGCLENKENVDCKNNININNNSNSNSKTCKSITTTTTTTTKVELDLELDLDDTLKAILENHNKKFPQPPPTSTLHSVKEIQIWEEFSGQKYRDCTIEEREIANKWITDKKLNLNSNVVEKRESIF</sequence>
<proteinExistence type="predicted"/>
<dbReference type="AlphaFoldDB" id="A0A151Z693"/>
<feature type="region of interest" description="Disordered" evidence="1">
    <location>
        <begin position="156"/>
        <end position="311"/>
    </location>
</feature>
<feature type="region of interest" description="Disordered" evidence="1">
    <location>
        <begin position="1"/>
        <end position="27"/>
    </location>
</feature>